<feature type="domain" description="WAP" evidence="3">
    <location>
        <begin position="209"/>
        <end position="258"/>
    </location>
</feature>
<dbReference type="GO" id="GO:0005576">
    <property type="term" value="C:extracellular region"/>
    <property type="evidence" value="ECO:0007669"/>
    <property type="project" value="InterPro"/>
</dbReference>
<dbReference type="InterPro" id="IPR042447">
    <property type="entry name" value="Anosmin-1"/>
</dbReference>
<protein>
    <submittedName>
        <fullName evidence="4">Anosmin-1</fullName>
    </submittedName>
</protein>
<dbReference type="SUPFAM" id="SSF57256">
    <property type="entry name" value="Elafin-like"/>
    <property type="match status" value="1"/>
</dbReference>
<keyword evidence="2" id="KW-0472">Membrane</keyword>
<evidence type="ECO:0000256" key="1">
    <source>
        <dbReference type="SAM" id="MobiDB-lite"/>
    </source>
</evidence>
<name>A0A8J6AN04_GALPY</name>
<dbReference type="OrthoDB" id="9985779at2759"/>
<dbReference type="PRINTS" id="PR00003">
    <property type="entry name" value="4DISULPHCORE"/>
</dbReference>
<dbReference type="InterPro" id="IPR036645">
    <property type="entry name" value="Elafin-like_sf"/>
</dbReference>
<comment type="caution">
    <text evidence="4">The sequence shown here is derived from an EMBL/GenBank/DDBJ whole genome shotgun (WGS) entry which is preliminary data.</text>
</comment>
<accession>A0A8J6AN04</accession>
<gene>
    <name evidence="4" type="ORF">J0S82_019403</name>
</gene>
<dbReference type="Gene3D" id="4.10.75.10">
    <property type="entry name" value="Elafin-like"/>
    <property type="match status" value="1"/>
</dbReference>
<dbReference type="GO" id="GO:0009986">
    <property type="term" value="C:cell surface"/>
    <property type="evidence" value="ECO:0007669"/>
    <property type="project" value="TreeGrafter"/>
</dbReference>
<feature type="compositionally biased region" description="Gly residues" evidence="1">
    <location>
        <begin position="22"/>
        <end position="42"/>
    </location>
</feature>
<dbReference type="FunFam" id="4.10.75.10:FF:000001">
    <property type="entry name" value="Anosmin 1"/>
    <property type="match status" value="1"/>
</dbReference>
<evidence type="ECO:0000256" key="2">
    <source>
        <dbReference type="SAM" id="Phobius"/>
    </source>
</evidence>
<dbReference type="EMBL" id="JAGFMF010011385">
    <property type="protein sequence ID" value="KAG8524564.1"/>
    <property type="molecule type" value="Genomic_DNA"/>
</dbReference>
<feature type="region of interest" description="Disordered" evidence="1">
    <location>
        <begin position="257"/>
        <end position="318"/>
    </location>
</feature>
<evidence type="ECO:0000313" key="5">
    <source>
        <dbReference type="Proteomes" id="UP000700334"/>
    </source>
</evidence>
<sequence length="455" mass="46638">MILVVVDGGDNGNDKGCDDGIDGGVGGGDGGGDSGDDGGGVGGDDGVDGLMILVVDGGDNGYDNVCDDGIEGGDECDDDGDGSDVVMVVGVVLVMLVLVMMVVELAVALRKSTPQMTLYSKPQQGAGVPGTSQLSPPGESPSPVAGHAQPELVGPAGPPVPSAATGLGPGGRAAPPPAGSSRAARSPQPLFPRKSSECLTSCEFLKHALAVKQGQCPAPEKSSGFAAACVESCEVDGECSGVKKCCPNGCGHTCQVPKTPYKGKEPGRAGRPRGGRLGQTPGQPARARRSPDLRQVGRWSSGARRTRVTQQGGGARPHHLPSCLSLSLAAANGCWWPEGPPLAASLSPTRQTETIPKKSRLRKLPQMTPPVHHVASTAASCPVHFPAALGNVESFCTVPNGQLVWKADVLALDVERVTKSPFSGTKTHAWKFVLWLSPSLTSQVVAVETYWAAFP</sequence>
<keyword evidence="5" id="KW-1185">Reference proteome</keyword>
<dbReference type="Pfam" id="PF00095">
    <property type="entry name" value="WAP"/>
    <property type="match status" value="1"/>
</dbReference>
<dbReference type="CDD" id="cd00199">
    <property type="entry name" value="WAP"/>
    <property type="match status" value="1"/>
</dbReference>
<dbReference type="AlphaFoldDB" id="A0A8J6AN04"/>
<evidence type="ECO:0000313" key="4">
    <source>
        <dbReference type="EMBL" id="KAG8524564.1"/>
    </source>
</evidence>
<feature type="transmembrane region" description="Helical" evidence="2">
    <location>
        <begin position="85"/>
        <end position="109"/>
    </location>
</feature>
<proteinExistence type="predicted"/>
<evidence type="ECO:0000259" key="3">
    <source>
        <dbReference type="PROSITE" id="PS51390"/>
    </source>
</evidence>
<dbReference type="InterPro" id="IPR008197">
    <property type="entry name" value="WAP_dom"/>
</dbReference>
<organism evidence="4 5">
    <name type="scientific">Galemys pyrenaicus</name>
    <name type="common">Iberian desman</name>
    <name type="synonym">Pyrenean desman</name>
    <dbReference type="NCBI Taxonomy" id="202257"/>
    <lineage>
        <taxon>Eukaryota</taxon>
        <taxon>Metazoa</taxon>
        <taxon>Chordata</taxon>
        <taxon>Craniata</taxon>
        <taxon>Vertebrata</taxon>
        <taxon>Euteleostomi</taxon>
        <taxon>Mammalia</taxon>
        <taxon>Eutheria</taxon>
        <taxon>Laurasiatheria</taxon>
        <taxon>Eulipotyphla</taxon>
        <taxon>Talpidae</taxon>
        <taxon>Galemys</taxon>
    </lineage>
</organism>
<keyword evidence="2" id="KW-0812">Transmembrane</keyword>
<dbReference type="PANTHER" id="PTHR14131">
    <property type="entry name" value="ANOSMIN"/>
    <property type="match status" value="1"/>
</dbReference>
<reference evidence="4" key="1">
    <citation type="journal article" date="2021" name="Evol. Appl.">
        <title>The genome of the Pyrenean desman and the effects of bottlenecks and inbreeding on the genomic landscape of an endangered species.</title>
        <authorList>
            <person name="Escoda L."/>
            <person name="Castresana J."/>
        </authorList>
    </citation>
    <scope>NUCLEOTIDE SEQUENCE</scope>
    <source>
        <strain evidence="4">IBE-C5619</strain>
    </source>
</reference>
<feature type="region of interest" description="Disordered" evidence="1">
    <location>
        <begin position="14"/>
        <end position="42"/>
    </location>
</feature>
<dbReference type="GO" id="GO:0030182">
    <property type="term" value="P:neuron differentiation"/>
    <property type="evidence" value="ECO:0007669"/>
    <property type="project" value="TreeGrafter"/>
</dbReference>
<dbReference type="PROSITE" id="PS51390">
    <property type="entry name" value="WAP"/>
    <property type="match status" value="1"/>
</dbReference>
<dbReference type="SMART" id="SM00217">
    <property type="entry name" value="WAP"/>
    <property type="match status" value="1"/>
</dbReference>
<dbReference type="PANTHER" id="PTHR14131:SF5">
    <property type="entry name" value="ANOSMIN-1"/>
    <property type="match status" value="1"/>
</dbReference>
<feature type="region of interest" description="Disordered" evidence="1">
    <location>
        <begin position="119"/>
        <end position="191"/>
    </location>
</feature>
<dbReference type="Proteomes" id="UP000700334">
    <property type="component" value="Unassembled WGS sequence"/>
</dbReference>
<dbReference type="GO" id="GO:0030414">
    <property type="term" value="F:peptidase inhibitor activity"/>
    <property type="evidence" value="ECO:0007669"/>
    <property type="project" value="InterPro"/>
</dbReference>
<keyword evidence="2" id="KW-1133">Transmembrane helix</keyword>